<gene>
    <name evidence="3" type="ORF">CINCED_3A014022</name>
</gene>
<evidence type="ECO:0000259" key="2">
    <source>
        <dbReference type="Pfam" id="PF16033"/>
    </source>
</evidence>
<dbReference type="EMBL" id="CABPRJ010001026">
    <property type="protein sequence ID" value="VVC34918.1"/>
    <property type="molecule type" value="Genomic_DNA"/>
</dbReference>
<dbReference type="PANTHER" id="PTHR21177:SF7">
    <property type="entry name" value="GH11627P"/>
    <property type="match status" value="1"/>
</dbReference>
<accession>A0A5E4MRK3</accession>
<name>A0A5E4MRK3_9HEMI</name>
<proteinExistence type="predicted"/>
<evidence type="ECO:0000256" key="1">
    <source>
        <dbReference type="SAM" id="MobiDB-lite"/>
    </source>
</evidence>
<dbReference type="OrthoDB" id="6616205at2759"/>
<dbReference type="PANTHER" id="PTHR21177">
    <property type="entry name" value="IP06524P-RELATED"/>
    <property type="match status" value="1"/>
</dbReference>
<dbReference type="Pfam" id="PF16033">
    <property type="entry name" value="DUF4789"/>
    <property type="match status" value="1"/>
</dbReference>
<sequence length="275" mass="32068">MLFLSSFMMQKNQTSSNLEASDDENIVKSNLDNLGEKKIEQPEEKEQEEKEYESIYNPTFEEVRKTINTLKISIFGVYQTDFALPLDQVEEISEYSYEKCLLMRKIFYEGQCWELLSKGPCDKNQWLVLEWSNDDREQQEPMKARCAKRRCNESDVYWPQDGFCYNAETARHRRLCPGADTELAADEFGDGHCKCRNGDRVPYVRVAPADRNYYYGDEDSKPCYPLYAKGPCPRGQVLIPVGLGFVVLWINHYWPSFYFSTYAIWVVFKVSVASI</sequence>
<dbReference type="AlphaFoldDB" id="A0A5E4MRK3"/>
<feature type="region of interest" description="Disordered" evidence="1">
    <location>
        <begin position="13"/>
        <end position="52"/>
    </location>
</feature>
<keyword evidence="4" id="KW-1185">Reference proteome</keyword>
<dbReference type="InterPro" id="IPR031993">
    <property type="entry name" value="DUF4789"/>
</dbReference>
<organism evidence="3 4">
    <name type="scientific">Cinara cedri</name>
    <dbReference type="NCBI Taxonomy" id="506608"/>
    <lineage>
        <taxon>Eukaryota</taxon>
        <taxon>Metazoa</taxon>
        <taxon>Ecdysozoa</taxon>
        <taxon>Arthropoda</taxon>
        <taxon>Hexapoda</taxon>
        <taxon>Insecta</taxon>
        <taxon>Pterygota</taxon>
        <taxon>Neoptera</taxon>
        <taxon>Paraneoptera</taxon>
        <taxon>Hemiptera</taxon>
        <taxon>Sternorrhyncha</taxon>
        <taxon>Aphidomorpha</taxon>
        <taxon>Aphidoidea</taxon>
        <taxon>Aphididae</taxon>
        <taxon>Lachninae</taxon>
        <taxon>Cinara</taxon>
    </lineage>
</organism>
<dbReference type="Proteomes" id="UP000325440">
    <property type="component" value="Unassembled WGS sequence"/>
</dbReference>
<feature type="compositionally biased region" description="Basic and acidic residues" evidence="1">
    <location>
        <begin position="34"/>
        <end position="48"/>
    </location>
</feature>
<evidence type="ECO:0000313" key="3">
    <source>
        <dbReference type="EMBL" id="VVC34918.1"/>
    </source>
</evidence>
<evidence type="ECO:0000313" key="4">
    <source>
        <dbReference type="Proteomes" id="UP000325440"/>
    </source>
</evidence>
<feature type="domain" description="DUF4789" evidence="2">
    <location>
        <begin position="176"/>
        <end position="238"/>
    </location>
</feature>
<reference evidence="3 4" key="1">
    <citation type="submission" date="2019-08" db="EMBL/GenBank/DDBJ databases">
        <authorList>
            <person name="Alioto T."/>
            <person name="Alioto T."/>
            <person name="Gomez Garrido J."/>
        </authorList>
    </citation>
    <scope>NUCLEOTIDE SEQUENCE [LARGE SCALE GENOMIC DNA]</scope>
</reference>
<protein>
    <recommendedName>
        <fullName evidence="2">DUF4789 domain-containing protein</fullName>
    </recommendedName>
</protein>